<dbReference type="InterPro" id="IPR019587">
    <property type="entry name" value="Polyketide_cyclase/dehydratase"/>
</dbReference>
<sequence>MSSSNWGGNTPPEASSAVFVVADSIKIDAPIDKVWEILLDFKSYNEWNPFVRKQILVDPKTRQPLPNQTLTVGNHVYMYPVHLPPSLDASELWPWQRTNSTSVVITYLDPANHRVAWRTTGMPSFLLDAERWQIVSVEADGKVRYESYEAFRGVLAYVVKLFVGAHLKTAVKAMAEGIKTRAEAA</sequence>
<dbReference type="Pfam" id="PF10604">
    <property type="entry name" value="Polyketide_cyc2"/>
    <property type="match status" value="1"/>
</dbReference>
<gene>
    <name evidence="1" type="ORF">VNI00_007737</name>
</gene>
<proteinExistence type="predicted"/>
<dbReference type="EMBL" id="JAYKXP010000025">
    <property type="protein sequence ID" value="KAK7045484.1"/>
    <property type="molecule type" value="Genomic_DNA"/>
</dbReference>
<evidence type="ECO:0000313" key="2">
    <source>
        <dbReference type="Proteomes" id="UP001383192"/>
    </source>
</evidence>
<dbReference type="InterPro" id="IPR023393">
    <property type="entry name" value="START-like_dom_sf"/>
</dbReference>
<dbReference type="Gene3D" id="3.30.530.20">
    <property type="match status" value="1"/>
</dbReference>
<dbReference type="CDD" id="cd07822">
    <property type="entry name" value="SRPBCC_4"/>
    <property type="match status" value="1"/>
</dbReference>
<dbReference type="SUPFAM" id="SSF55961">
    <property type="entry name" value="Bet v1-like"/>
    <property type="match status" value="1"/>
</dbReference>
<dbReference type="PANTHER" id="PTHR36166:SF1">
    <property type="entry name" value="SRPBCC DOMAIN-CONTAINING PROTEIN"/>
    <property type="match status" value="1"/>
</dbReference>
<dbReference type="AlphaFoldDB" id="A0AAW0D4U3"/>
<evidence type="ECO:0000313" key="1">
    <source>
        <dbReference type="EMBL" id="KAK7045484.1"/>
    </source>
</evidence>
<dbReference type="PANTHER" id="PTHR36166">
    <property type="entry name" value="CHROMOSOME 9, WHOLE GENOME SHOTGUN SEQUENCE"/>
    <property type="match status" value="1"/>
</dbReference>
<dbReference type="Proteomes" id="UP001383192">
    <property type="component" value="Unassembled WGS sequence"/>
</dbReference>
<keyword evidence="2" id="KW-1185">Reference proteome</keyword>
<protein>
    <recommendedName>
        <fullName evidence="3">Coenzyme Q-binding protein COQ10 START domain-containing protein</fullName>
    </recommendedName>
</protein>
<evidence type="ECO:0008006" key="3">
    <source>
        <dbReference type="Google" id="ProtNLM"/>
    </source>
</evidence>
<name>A0AAW0D4U3_9AGAR</name>
<reference evidence="1 2" key="1">
    <citation type="submission" date="2024-01" db="EMBL/GenBank/DDBJ databases">
        <title>A draft genome for a cacao thread blight-causing isolate of Paramarasmius palmivorus.</title>
        <authorList>
            <person name="Baruah I.K."/>
            <person name="Bukari Y."/>
            <person name="Amoako-Attah I."/>
            <person name="Meinhardt L.W."/>
            <person name="Bailey B.A."/>
            <person name="Cohen S.P."/>
        </authorList>
    </citation>
    <scope>NUCLEOTIDE SEQUENCE [LARGE SCALE GENOMIC DNA]</scope>
    <source>
        <strain evidence="1 2">GH-12</strain>
    </source>
</reference>
<accession>A0AAW0D4U3</accession>
<organism evidence="1 2">
    <name type="scientific">Paramarasmius palmivorus</name>
    <dbReference type="NCBI Taxonomy" id="297713"/>
    <lineage>
        <taxon>Eukaryota</taxon>
        <taxon>Fungi</taxon>
        <taxon>Dikarya</taxon>
        <taxon>Basidiomycota</taxon>
        <taxon>Agaricomycotina</taxon>
        <taxon>Agaricomycetes</taxon>
        <taxon>Agaricomycetidae</taxon>
        <taxon>Agaricales</taxon>
        <taxon>Marasmiineae</taxon>
        <taxon>Marasmiaceae</taxon>
        <taxon>Paramarasmius</taxon>
    </lineage>
</organism>
<comment type="caution">
    <text evidence="1">The sequence shown here is derived from an EMBL/GenBank/DDBJ whole genome shotgun (WGS) entry which is preliminary data.</text>
</comment>